<keyword evidence="2" id="KW-1185">Reference proteome</keyword>
<gene>
    <name evidence="1" type="ORF">MLD38_036834</name>
</gene>
<sequence>MAAAALQSSSSSVLSSAASAATSRTRSGCINVAQCSIRIPRRTQDSSVARKLVQELTSLNNISAYPRAEEPLRIELAGDVMPIVQERSSALEKMYVLLRAVSDRYEMHRNVGEQRDNWNSLLLNSVNMMTLTATTTAAFAGALSPGGAGLAAKVSSAVLFSAAAGIMMVVNKIQPSQLAEEQRNASRLFKQLESEITTLIATKPSVTERDVREFTGKILALDRAYPLPLLGAMIEKFPAKFSPAKWTSPDQYSPSPKKSPREYDTNGWSAELEAEMCAILRVIKQKDKKDYMRLGNIALKLNKALAVTGPFLTAAAAAASSFGVPMAAAAAGALAVAVNTLEHGGQVGMVVEMYRNCAGFFDTLENTIEGALKEEDPRRRENGEVFERKVAMSLGRSLSEMRELALKATTTEESEEVDEFASKLF</sequence>
<dbReference type="Proteomes" id="UP001057402">
    <property type="component" value="Chromosome 11"/>
</dbReference>
<evidence type="ECO:0000313" key="2">
    <source>
        <dbReference type="Proteomes" id="UP001057402"/>
    </source>
</evidence>
<name>A0ACB9LLL7_9MYRT</name>
<accession>A0ACB9LLL7</accession>
<dbReference type="EMBL" id="CM042890">
    <property type="protein sequence ID" value="KAI4311973.1"/>
    <property type="molecule type" value="Genomic_DNA"/>
</dbReference>
<comment type="caution">
    <text evidence="1">The sequence shown here is derived from an EMBL/GenBank/DDBJ whole genome shotgun (WGS) entry which is preliminary data.</text>
</comment>
<evidence type="ECO:0000313" key="1">
    <source>
        <dbReference type="EMBL" id="KAI4311973.1"/>
    </source>
</evidence>
<reference evidence="2" key="1">
    <citation type="journal article" date="2023" name="Front. Plant Sci.">
        <title>Chromosomal-level genome assembly of Melastoma candidum provides insights into trichome evolution.</title>
        <authorList>
            <person name="Zhong Y."/>
            <person name="Wu W."/>
            <person name="Sun C."/>
            <person name="Zou P."/>
            <person name="Liu Y."/>
            <person name="Dai S."/>
            <person name="Zhou R."/>
        </authorList>
    </citation>
    <scope>NUCLEOTIDE SEQUENCE [LARGE SCALE GENOMIC DNA]</scope>
</reference>
<proteinExistence type="predicted"/>
<protein>
    <submittedName>
        <fullName evidence="1">Uncharacterized protein</fullName>
    </submittedName>
</protein>
<organism evidence="1 2">
    <name type="scientific">Melastoma candidum</name>
    <dbReference type="NCBI Taxonomy" id="119954"/>
    <lineage>
        <taxon>Eukaryota</taxon>
        <taxon>Viridiplantae</taxon>
        <taxon>Streptophyta</taxon>
        <taxon>Embryophyta</taxon>
        <taxon>Tracheophyta</taxon>
        <taxon>Spermatophyta</taxon>
        <taxon>Magnoliopsida</taxon>
        <taxon>eudicotyledons</taxon>
        <taxon>Gunneridae</taxon>
        <taxon>Pentapetalae</taxon>
        <taxon>rosids</taxon>
        <taxon>malvids</taxon>
        <taxon>Myrtales</taxon>
        <taxon>Melastomataceae</taxon>
        <taxon>Melastomatoideae</taxon>
        <taxon>Melastomateae</taxon>
        <taxon>Melastoma</taxon>
    </lineage>
</organism>